<name>A0A8E0S266_9TREM</name>
<evidence type="ECO:0000313" key="4">
    <source>
        <dbReference type="Proteomes" id="UP000728185"/>
    </source>
</evidence>
<protein>
    <submittedName>
        <fullName evidence="3">Uncharacterized protein</fullName>
    </submittedName>
</protein>
<dbReference type="EMBL" id="LUCM01001242">
    <property type="protein sequence ID" value="KAA0199244.1"/>
    <property type="molecule type" value="Genomic_DNA"/>
</dbReference>
<feature type="compositionally biased region" description="Polar residues" evidence="2">
    <location>
        <begin position="1742"/>
        <end position="1751"/>
    </location>
</feature>
<comment type="caution">
    <text evidence="3">The sequence shown here is derived from an EMBL/GenBank/DDBJ whole genome shotgun (WGS) entry which is preliminary data.</text>
</comment>
<gene>
    <name evidence="3" type="ORF">FBUS_05734</name>
</gene>
<feature type="coiled-coil region" evidence="1">
    <location>
        <begin position="154"/>
        <end position="223"/>
    </location>
</feature>
<reference evidence="3" key="1">
    <citation type="submission" date="2019-05" db="EMBL/GenBank/DDBJ databases">
        <title>Annotation for the trematode Fasciolopsis buski.</title>
        <authorList>
            <person name="Choi Y.-J."/>
        </authorList>
    </citation>
    <scope>NUCLEOTIDE SEQUENCE</scope>
    <source>
        <strain evidence="3">HT</strain>
        <tissue evidence="3">Whole worm</tissue>
    </source>
</reference>
<feature type="coiled-coil region" evidence="1">
    <location>
        <begin position="57"/>
        <end position="108"/>
    </location>
</feature>
<dbReference type="OrthoDB" id="6277362at2759"/>
<dbReference type="Proteomes" id="UP000728185">
    <property type="component" value="Unassembled WGS sequence"/>
</dbReference>
<evidence type="ECO:0000256" key="1">
    <source>
        <dbReference type="SAM" id="Coils"/>
    </source>
</evidence>
<feature type="compositionally biased region" description="Polar residues" evidence="2">
    <location>
        <begin position="665"/>
        <end position="676"/>
    </location>
</feature>
<feature type="compositionally biased region" description="Basic and acidic residues" evidence="2">
    <location>
        <begin position="1710"/>
        <end position="1724"/>
    </location>
</feature>
<feature type="region of interest" description="Disordered" evidence="2">
    <location>
        <begin position="665"/>
        <end position="684"/>
    </location>
</feature>
<feature type="coiled-coil region" evidence="1">
    <location>
        <begin position="1541"/>
        <end position="1582"/>
    </location>
</feature>
<sequence>MHFWYVVSASVMQYLLNNPGGILEVEYSQRSYTLVIQARNRLESDLLDAMMCIEDLKQALELRMARLYESAKKIERLELTKVEMKEQLELLDFQILEVENQKAMMEEELRRLPSCNHSATQTEDRPDDNIHLVTQLREQLCNMKTDLVNQKAESAAMQARQQHLENLVRDLRRDNVDLRDQLAKLDDAENSLAESDKPLAAGTRMLQIQLEQQNERVRELQLKLGASREYAEKLEAHIARFEQSSSQPHESTRLPVMPAPSPVSDQVSTYPNPPNEDLSDSLMPTVSQMLLQTFHLTTCLVSLNGLGALDLQAKMFDAMERDSPGFRAPRVDDKLLQDTIRTFQALLNERDQELAQLKQHIRQHADDPNAHEQCKVILPQLFEASVQTELTLEQAQKMTSVTTTVLEGGLLLTYDQSHALINEIYQCQDSLHPNQEPEEDRPRDDQVLGFTDLLSATNRLRACIQQIPNPDVLINGEMKMKNSEIADRSPLDIEAGERKSLGLFTKDDPYDLIKPKTVKIESDDAPKSIADDSFKEVIAETIRILKGEKKKLPKTNPKPTAERFFDVGLQVASDLEMDTKSGITGSTINAESSSSLRDSYDKWYRFAPKAHQFREEGAECPVNLDAGRINSKHETSMHSGHSSPVDESIISPVHFERQCPSSLSKMRNFGSRSPSPITGKLGNLPKIENGTKILQKSSTRNSIPESKPLSLDVSEMEILSDRVLDRPTCAVRNVSGKRIFSSGDYGSPTVNELDTEATKFFNDLIPIPPLFPTTLVVESAKSRNLHLSDSKLVLTSEQELKTLQLLEEITQEALSFYLLLGPFTKCACVFSVGNHCLTHTSNQLDKGQISFYEEIYATCGRPLLLQSDVDKLLMTTVQSLAKSVGKSDDINQKHFKGHTNLASVFGQFLYMNYHHWYESIEDQSRGVASARNKCKKRRWIENALLCLTLSGFSAALSDVARIGLRDFRRTETNDKLAETVKVLLAHWNDRSPSWLVENLRRALIQLPRPSPNWYIGVIDIPHVPRIVLSRILQRLSTLSLGCGVSDSGRNTVQSTNTDRSYVDDVLTILLLRMRLTANTLYPSKPMERAIDLGCMRRAVDEICPPCSQYNSDKLFIATSFGSYTPLASDLHRFLHAKYRLWEMELECFVSNCPEHLAHTLFAAFNPAAVYRLQILANHKQRCRLFLLGRIMYALYFEPNALTTVTEKRDLPEVFCSRYNCSPDLRFENCSLVGHFTLRTHSSTLAYMKYCINELALVLWLLTGLCPTQAIDRDVSNDRPSQLWITALYYKELIIRLLFGSDSDHKVDARRIRQALMVLVAQNPTAHPITNVWLPRHRFCISTNPDMFILSRMFICKVVDVIRKCNEGSTKPNTRTALHFARTLKITLPSSATRLSFCWLLRQVELRRDAIYGTSNVAGQLMKIWCQTTADWNYDDLSLHSTEKTFLGNICRPFKRIAESSAVCCEHDLALMEPSFMFLLVALSDKEDFCTNKIKSLLCPHFWPYPAERMTTSMIVSVPGRKPNSPEHYNGQLGELRQTNDLESVRAHLVVSERRRQELERRLMEITEELSRARAEARSADTSLAAARRTEAALRRRLLVAMDMQGSGTDPNSVRHSYSGTLSAGAEARDALELQAALIKAEATNAALTEAAQLDRSRLHEQAMRIGQFEAEHRALLDRISILQTTEANAQRGIVRLQALYEDMLREYSESRSQELNWRSRERSRSNYRQQQNENKGSKPPAVSSTDSNLSKLQRHVHDLEAENRMLKQTVNTQKASITAVVSQPVGPCTSPACLEVRQLLRTFQERFSDAVGKAEQCLDSNHAEDGGGKTVKMKNALMISLRNKLEGLRQLLSQAESSMDLVTFAAEIDTCTQLLARLEGWLEAYTRRTDNELTELRSRLIEIQIASASTGPAFTTSCSERESGYPFSCSISLNKKPHADLLAQRENEILKLRTQLREVESELELRKAHTAE</sequence>
<accession>A0A8E0S266</accession>
<evidence type="ECO:0000313" key="3">
    <source>
        <dbReference type="EMBL" id="KAA0199244.1"/>
    </source>
</evidence>
<organism evidence="3 4">
    <name type="scientific">Fasciolopsis buskii</name>
    <dbReference type="NCBI Taxonomy" id="27845"/>
    <lineage>
        <taxon>Eukaryota</taxon>
        <taxon>Metazoa</taxon>
        <taxon>Spiralia</taxon>
        <taxon>Lophotrochozoa</taxon>
        <taxon>Platyhelminthes</taxon>
        <taxon>Trematoda</taxon>
        <taxon>Digenea</taxon>
        <taxon>Plagiorchiida</taxon>
        <taxon>Echinostomata</taxon>
        <taxon>Echinostomatoidea</taxon>
        <taxon>Fasciolidae</taxon>
        <taxon>Fasciolopsis</taxon>
    </lineage>
</organism>
<proteinExistence type="predicted"/>
<feature type="region of interest" description="Disordered" evidence="2">
    <location>
        <begin position="1710"/>
        <end position="1751"/>
    </location>
</feature>
<evidence type="ECO:0000256" key="2">
    <source>
        <dbReference type="SAM" id="MobiDB-lite"/>
    </source>
</evidence>
<keyword evidence="4" id="KW-1185">Reference proteome</keyword>
<feature type="region of interest" description="Disordered" evidence="2">
    <location>
        <begin position="241"/>
        <end position="276"/>
    </location>
</feature>
<keyword evidence="1" id="KW-0175">Coiled coil</keyword>